<dbReference type="InterPro" id="IPR056253">
    <property type="entry name" value="At2g29880-like_C"/>
</dbReference>
<dbReference type="InterPro" id="IPR055314">
    <property type="entry name" value="At2g29880-like"/>
</dbReference>
<dbReference type="InterPro" id="IPR024752">
    <property type="entry name" value="Myb/SANT-like_dom"/>
</dbReference>
<feature type="domain" description="At2g29880-like C-terminal" evidence="3">
    <location>
        <begin position="289"/>
        <end position="335"/>
    </location>
</feature>
<feature type="region of interest" description="Disordered" evidence="1">
    <location>
        <begin position="187"/>
        <end position="237"/>
    </location>
</feature>
<comment type="caution">
    <text evidence="4">The sequence shown here is derived from an EMBL/GenBank/DDBJ whole genome shotgun (WGS) entry which is preliminary data.</text>
</comment>
<feature type="compositionally biased region" description="Low complexity" evidence="1">
    <location>
        <begin position="199"/>
        <end position="212"/>
    </location>
</feature>
<dbReference type="PANTHER" id="PTHR47864:SF2">
    <property type="entry name" value="MYB_SANT-LIKE DNA-BINDING DOMAIN PROTEIN"/>
    <property type="match status" value="1"/>
</dbReference>
<evidence type="ECO:0000256" key="1">
    <source>
        <dbReference type="SAM" id="MobiDB-lite"/>
    </source>
</evidence>
<evidence type="ECO:0008006" key="6">
    <source>
        <dbReference type="Google" id="ProtNLM"/>
    </source>
</evidence>
<evidence type="ECO:0000313" key="4">
    <source>
        <dbReference type="EMBL" id="KAK0601350.1"/>
    </source>
</evidence>
<dbReference type="AlphaFoldDB" id="A0AA39T783"/>
<organism evidence="4 5">
    <name type="scientific">Acer saccharum</name>
    <name type="common">Sugar maple</name>
    <dbReference type="NCBI Taxonomy" id="4024"/>
    <lineage>
        <taxon>Eukaryota</taxon>
        <taxon>Viridiplantae</taxon>
        <taxon>Streptophyta</taxon>
        <taxon>Embryophyta</taxon>
        <taxon>Tracheophyta</taxon>
        <taxon>Spermatophyta</taxon>
        <taxon>Magnoliopsida</taxon>
        <taxon>eudicotyledons</taxon>
        <taxon>Gunneridae</taxon>
        <taxon>Pentapetalae</taxon>
        <taxon>rosids</taxon>
        <taxon>malvids</taxon>
        <taxon>Sapindales</taxon>
        <taxon>Sapindaceae</taxon>
        <taxon>Hippocastanoideae</taxon>
        <taxon>Acereae</taxon>
        <taxon>Acer</taxon>
    </lineage>
</organism>
<gene>
    <name evidence="4" type="ORF">LWI29_023428</name>
</gene>
<reference evidence="4" key="1">
    <citation type="journal article" date="2022" name="Plant J.">
        <title>Strategies of tolerance reflected in two North American maple genomes.</title>
        <authorList>
            <person name="McEvoy S.L."/>
            <person name="Sezen U.U."/>
            <person name="Trouern-Trend A."/>
            <person name="McMahon S.M."/>
            <person name="Schaberg P.G."/>
            <person name="Yang J."/>
            <person name="Wegrzyn J.L."/>
            <person name="Swenson N.G."/>
        </authorList>
    </citation>
    <scope>NUCLEOTIDE SEQUENCE</scope>
    <source>
        <strain evidence="4">NS2018</strain>
    </source>
</reference>
<protein>
    <recommendedName>
        <fullName evidence="6">Myb/SANT-like domain-containing protein</fullName>
    </recommendedName>
</protein>
<proteinExistence type="predicted"/>
<dbReference type="Pfam" id="PF24769">
    <property type="entry name" value="At2g29880_C"/>
    <property type="match status" value="1"/>
</dbReference>
<evidence type="ECO:0000259" key="2">
    <source>
        <dbReference type="Pfam" id="PF12776"/>
    </source>
</evidence>
<feature type="domain" description="Myb/SANT-like" evidence="2">
    <location>
        <begin position="19"/>
        <end position="116"/>
    </location>
</feature>
<dbReference type="EMBL" id="JAUESC010000003">
    <property type="protein sequence ID" value="KAK0601350.1"/>
    <property type="molecule type" value="Genomic_DNA"/>
</dbReference>
<dbReference type="Proteomes" id="UP001168877">
    <property type="component" value="Unassembled WGS sequence"/>
</dbReference>
<dbReference type="Pfam" id="PF12776">
    <property type="entry name" value="Myb_DNA-bind_3"/>
    <property type="match status" value="1"/>
</dbReference>
<sequence length="337" mass="38561">MGDAQEGNRKGKARTDYSNWSIEESKMLLLLMVDAASRGWCDANGMLSKAIVESKILSILNEKLGCQKTHNNYISRLKFFKRECQKYSQLMRRSSGFGWDATTKKFTAPEEVWEDYFKSHPTHRGLRNKNCDDYKDLQIVIGNATATGKNSLGLSDEIDARTFGVEDRQTALDDFVYDETNEAFVTNQNEPSHQPPPLGQSSSPLPFPTTSSEVHPVSTSQKKRTRTDNEGNSSSVETNHKAVIMEKISLSIDSIAADFRGVHSLLEKREKDREKSEMEKREKERQSYIWDAIKEIPNLDERSRYKAIALLTNKTKKEAFLKMLPEERSNWITYNLE</sequence>
<accession>A0AA39T783</accession>
<evidence type="ECO:0000259" key="3">
    <source>
        <dbReference type="Pfam" id="PF24769"/>
    </source>
</evidence>
<reference evidence="4" key="2">
    <citation type="submission" date="2023-06" db="EMBL/GenBank/DDBJ databases">
        <authorList>
            <person name="Swenson N.G."/>
            <person name="Wegrzyn J.L."/>
            <person name="Mcevoy S.L."/>
        </authorList>
    </citation>
    <scope>NUCLEOTIDE SEQUENCE</scope>
    <source>
        <strain evidence="4">NS2018</strain>
        <tissue evidence="4">Leaf</tissue>
    </source>
</reference>
<dbReference type="PANTHER" id="PTHR47864">
    <property type="entry name" value="TRANSMEMBRANE PROTEIN"/>
    <property type="match status" value="1"/>
</dbReference>
<evidence type="ECO:0000313" key="5">
    <source>
        <dbReference type="Proteomes" id="UP001168877"/>
    </source>
</evidence>
<name>A0AA39T783_ACESA</name>
<keyword evidence="5" id="KW-1185">Reference proteome</keyword>